<feature type="transmembrane region" description="Helical" evidence="6">
    <location>
        <begin position="134"/>
        <end position="154"/>
    </location>
</feature>
<dbReference type="PANTHER" id="PTHR43840">
    <property type="entry name" value="MITOCHONDRIAL METAL TRANSPORTER 1-RELATED"/>
    <property type="match status" value="1"/>
</dbReference>
<keyword evidence="5 6" id="KW-0472">Membrane</keyword>
<feature type="domain" description="Cation efflux protein transmembrane" evidence="7">
    <location>
        <begin position="110"/>
        <end position="308"/>
    </location>
</feature>
<dbReference type="InterPro" id="IPR027469">
    <property type="entry name" value="Cation_efflux_TMD_sf"/>
</dbReference>
<keyword evidence="2" id="KW-0813">Transport</keyword>
<evidence type="ECO:0000256" key="4">
    <source>
        <dbReference type="ARBA" id="ARBA00022989"/>
    </source>
</evidence>
<evidence type="ECO:0000256" key="3">
    <source>
        <dbReference type="ARBA" id="ARBA00022692"/>
    </source>
</evidence>
<feature type="domain" description="Cation efflux protein cytoplasmic" evidence="8">
    <location>
        <begin position="320"/>
        <end position="388"/>
    </location>
</feature>
<dbReference type="Pfam" id="PF16916">
    <property type="entry name" value="ZT_dimer"/>
    <property type="match status" value="1"/>
</dbReference>
<name>A0A7S1TUD0_9STRA</name>
<dbReference type="Pfam" id="PF01545">
    <property type="entry name" value="Cation_efflux"/>
    <property type="match status" value="1"/>
</dbReference>
<dbReference type="GO" id="GO:0016020">
    <property type="term" value="C:membrane"/>
    <property type="evidence" value="ECO:0007669"/>
    <property type="project" value="UniProtKB-SubCell"/>
</dbReference>
<reference evidence="9" key="1">
    <citation type="submission" date="2021-01" db="EMBL/GenBank/DDBJ databases">
        <authorList>
            <person name="Corre E."/>
            <person name="Pelletier E."/>
            <person name="Niang G."/>
            <person name="Scheremetjew M."/>
            <person name="Finn R."/>
            <person name="Kale V."/>
            <person name="Holt S."/>
            <person name="Cochrane G."/>
            <person name="Meng A."/>
            <person name="Brown T."/>
            <person name="Cohen L."/>
        </authorList>
    </citation>
    <scope>NUCLEOTIDE SEQUENCE</scope>
    <source>
        <strain evidence="9">CCMP2877</strain>
    </source>
</reference>
<organism evidence="9">
    <name type="scientific">Phaeomonas parva</name>
    <dbReference type="NCBI Taxonomy" id="124430"/>
    <lineage>
        <taxon>Eukaryota</taxon>
        <taxon>Sar</taxon>
        <taxon>Stramenopiles</taxon>
        <taxon>Ochrophyta</taxon>
        <taxon>Pinguiophyceae</taxon>
        <taxon>Pinguiochrysidales</taxon>
        <taxon>Pinguiochrysidaceae</taxon>
        <taxon>Phaeomonas</taxon>
    </lineage>
</organism>
<evidence type="ECO:0000259" key="7">
    <source>
        <dbReference type="Pfam" id="PF01545"/>
    </source>
</evidence>
<dbReference type="InterPro" id="IPR027470">
    <property type="entry name" value="Cation_efflux_CTD"/>
</dbReference>
<feature type="transmembrane region" description="Helical" evidence="6">
    <location>
        <begin position="175"/>
        <end position="194"/>
    </location>
</feature>
<evidence type="ECO:0000259" key="8">
    <source>
        <dbReference type="Pfam" id="PF16916"/>
    </source>
</evidence>
<comment type="subcellular location">
    <subcellularLocation>
        <location evidence="1">Membrane</location>
        <topology evidence="1">Multi-pass membrane protein</topology>
    </subcellularLocation>
</comment>
<feature type="transmembrane region" description="Helical" evidence="6">
    <location>
        <begin position="107"/>
        <end position="128"/>
    </location>
</feature>
<sequence>MDIALDKVGGEPGLRERVTRAPLQRKSSMEILRAAAEDRERFVCEEKSKSRKMHTYMRSQDQILSFVASLFSAPTGDAARELEPLEPATQQQTESEDCTNGDAAMKAVSISFAANVGLFLVKVVAVVASGSLVMLASLLDSGLDLISGMVLWLCRRAATSHRPYDFPVGRSRMEPLGVVVFATIMAVSSLQIIIEASRIIHAGVDGNPPDLDFGTLVQVISGVIIGTKALLSWYCSRVEEATNSASVASYAEDHRNDVLTNGVSVICLAIAANVRNMWIIDSIGASLIAIWIINSWIATAREQVDKLVGRAVDPLLISKITILAATHHPLITQVDTVRGYYFGERCMIECHVVMPEDTPLQQSHDIGESLEIKIEALEEVGRAFVHADYEFDHKPEHRNTVL</sequence>
<evidence type="ECO:0000256" key="5">
    <source>
        <dbReference type="ARBA" id="ARBA00023136"/>
    </source>
</evidence>
<protein>
    <recommendedName>
        <fullName evidence="10">Cation efflux protein cytoplasmic domain-containing protein</fullName>
    </recommendedName>
</protein>
<dbReference type="InterPro" id="IPR002524">
    <property type="entry name" value="Cation_efflux"/>
</dbReference>
<evidence type="ECO:0000256" key="1">
    <source>
        <dbReference type="ARBA" id="ARBA00004141"/>
    </source>
</evidence>
<dbReference type="GO" id="GO:0008324">
    <property type="term" value="F:monoatomic cation transmembrane transporter activity"/>
    <property type="evidence" value="ECO:0007669"/>
    <property type="project" value="InterPro"/>
</dbReference>
<feature type="transmembrane region" description="Helical" evidence="6">
    <location>
        <begin position="214"/>
        <end position="235"/>
    </location>
</feature>
<dbReference type="InterPro" id="IPR058533">
    <property type="entry name" value="Cation_efflux_TM"/>
</dbReference>
<dbReference type="InterPro" id="IPR050291">
    <property type="entry name" value="CDF_Transporter"/>
</dbReference>
<evidence type="ECO:0000256" key="2">
    <source>
        <dbReference type="ARBA" id="ARBA00022448"/>
    </source>
</evidence>
<evidence type="ECO:0008006" key="10">
    <source>
        <dbReference type="Google" id="ProtNLM"/>
    </source>
</evidence>
<dbReference type="Gene3D" id="1.20.1510.10">
    <property type="entry name" value="Cation efflux protein transmembrane domain"/>
    <property type="match status" value="1"/>
</dbReference>
<dbReference type="AlphaFoldDB" id="A0A7S1TUD0"/>
<keyword evidence="4 6" id="KW-1133">Transmembrane helix</keyword>
<dbReference type="NCBIfam" id="TIGR01297">
    <property type="entry name" value="CDF"/>
    <property type="match status" value="1"/>
</dbReference>
<keyword evidence="3 6" id="KW-0812">Transmembrane</keyword>
<dbReference type="PANTHER" id="PTHR43840:SF13">
    <property type="entry name" value="CATION EFFLUX PROTEIN CYTOPLASMIC DOMAIN-CONTAINING PROTEIN"/>
    <property type="match status" value="1"/>
</dbReference>
<dbReference type="InterPro" id="IPR036837">
    <property type="entry name" value="Cation_efflux_CTD_sf"/>
</dbReference>
<dbReference type="SUPFAM" id="SSF160240">
    <property type="entry name" value="Cation efflux protein cytoplasmic domain-like"/>
    <property type="match status" value="1"/>
</dbReference>
<accession>A0A7S1TUD0</accession>
<dbReference type="Gene3D" id="3.30.70.1350">
    <property type="entry name" value="Cation efflux protein, cytoplasmic domain"/>
    <property type="match status" value="1"/>
</dbReference>
<proteinExistence type="predicted"/>
<feature type="transmembrane region" description="Helical" evidence="6">
    <location>
        <begin position="278"/>
        <end position="297"/>
    </location>
</feature>
<gene>
    <name evidence="9" type="ORF">PPAR1163_LOCUS5277</name>
</gene>
<evidence type="ECO:0000313" key="9">
    <source>
        <dbReference type="EMBL" id="CAD9246925.1"/>
    </source>
</evidence>
<evidence type="ECO:0000256" key="6">
    <source>
        <dbReference type="SAM" id="Phobius"/>
    </source>
</evidence>
<dbReference type="SUPFAM" id="SSF161111">
    <property type="entry name" value="Cation efflux protein transmembrane domain-like"/>
    <property type="match status" value="1"/>
</dbReference>
<dbReference type="EMBL" id="HBGJ01008380">
    <property type="protein sequence ID" value="CAD9246925.1"/>
    <property type="molecule type" value="Transcribed_RNA"/>
</dbReference>